<keyword evidence="2" id="KW-1185">Reference proteome</keyword>
<accession>A0ABQ2KUR2</accession>
<name>A0ABQ2KUR2_9BACL</name>
<proteinExistence type="predicted"/>
<sequence length="239" mass="26936">MAVKYETELYPPLKSFFEQRGYSVKSEVRHCDLLGYREDEERPLIVEIKKTFTLELLLQGSDRQRTGGIVYLAVERNRSKKGAHNQRFSEITLLCERLGLGLITVTFYQTKPPFVEVLCEAGAPQGRSSGIRAKRLRTEFDARSGDHNTGGSNKRKIVTAYRENALKVARQLWMFGEASPLMLKEASGVGKAASLLQANYYGWFERVARGRYKLTEAGAAALNDYASVVSAWEDNRKNG</sequence>
<dbReference type="RefSeq" id="WP_018975374.1">
    <property type="nucleotide sequence ID" value="NZ_BMLN01000001.1"/>
</dbReference>
<evidence type="ECO:0000313" key="2">
    <source>
        <dbReference type="Proteomes" id="UP000606653"/>
    </source>
</evidence>
<organism evidence="1 2">
    <name type="scientific">Saccharibacillus kuerlensis</name>
    <dbReference type="NCBI Taxonomy" id="459527"/>
    <lineage>
        <taxon>Bacteria</taxon>
        <taxon>Bacillati</taxon>
        <taxon>Bacillota</taxon>
        <taxon>Bacilli</taxon>
        <taxon>Bacillales</taxon>
        <taxon>Paenibacillaceae</taxon>
        <taxon>Saccharibacillus</taxon>
    </lineage>
</organism>
<dbReference type="Proteomes" id="UP000606653">
    <property type="component" value="Unassembled WGS sequence"/>
</dbReference>
<reference evidence="2" key="1">
    <citation type="journal article" date="2019" name="Int. J. Syst. Evol. Microbiol.">
        <title>The Global Catalogue of Microorganisms (GCM) 10K type strain sequencing project: providing services to taxonomists for standard genome sequencing and annotation.</title>
        <authorList>
            <consortium name="The Broad Institute Genomics Platform"/>
            <consortium name="The Broad Institute Genome Sequencing Center for Infectious Disease"/>
            <person name="Wu L."/>
            <person name="Ma J."/>
        </authorList>
    </citation>
    <scope>NUCLEOTIDE SEQUENCE [LARGE SCALE GENOMIC DNA]</scope>
    <source>
        <strain evidence="2">CGMCC 1.6964</strain>
    </source>
</reference>
<evidence type="ECO:0000313" key="1">
    <source>
        <dbReference type="EMBL" id="GGN92170.1"/>
    </source>
</evidence>
<gene>
    <name evidence="1" type="ORF">GCM10010969_04390</name>
</gene>
<protein>
    <submittedName>
        <fullName evidence="1">Uncharacterized protein</fullName>
    </submittedName>
</protein>
<comment type="caution">
    <text evidence="1">The sequence shown here is derived from an EMBL/GenBank/DDBJ whole genome shotgun (WGS) entry which is preliminary data.</text>
</comment>
<dbReference type="Pfam" id="PF09929">
    <property type="entry name" value="DUF2161"/>
    <property type="match status" value="1"/>
</dbReference>
<dbReference type="EMBL" id="BMLN01000001">
    <property type="protein sequence ID" value="GGN92170.1"/>
    <property type="molecule type" value="Genomic_DNA"/>
</dbReference>
<dbReference type="InterPro" id="IPR018679">
    <property type="entry name" value="DUF2161"/>
</dbReference>